<dbReference type="InterPro" id="IPR027039">
    <property type="entry name" value="Crtac1"/>
</dbReference>
<comment type="caution">
    <text evidence="3">The sequence shown here is derived from an EMBL/GenBank/DDBJ whole genome shotgun (WGS) entry which is preliminary data.</text>
</comment>
<protein>
    <submittedName>
        <fullName evidence="3">CRTAC1 family protein</fullName>
    </submittedName>
</protein>
<dbReference type="PANTHER" id="PTHR16026:SF0">
    <property type="entry name" value="CARTILAGE ACIDIC PROTEIN 1"/>
    <property type="match status" value="1"/>
</dbReference>
<keyword evidence="4" id="KW-1185">Reference proteome</keyword>
<dbReference type="InterPro" id="IPR013517">
    <property type="entry name" value="FG-GAP"/>
</dbReference>
<proteinExistence type="predicted"/>
<dbReference type="Pfam" id="PF07593">
    <property type="entry name" value="UnbV_ASPIC"/>
    <property type="match status" value="1"/>
</dbReference>
<sequence length="684" mass="75777">MHLLVFAALPISTSLHVLGGKMKNIVQSRSEKRLMHALPILLCGWAPFGAAQAADAPWQVISPDVDRIEVQAKTFAPSSPAADTGFTRVEAWEAGIDKPLEFSLRDMWPPFWEGRSVSSADIDRDGDLDIAIASTEAGIYLFENDGKGRFSRINTDFGELAKLPMFNAVLADIDNDGWPDLFLSSYRQGNYILRNVDGTFGAEPPVQVANRKSAILTMTMAIGDPDADGDLDIALGNWTAGWYRRIPGEESRNRIIWNDNGVLNGEKFTDLPGIPGETLSVLFSDMNDDGKTDLLIGNDFDVPDYFYLGDGQGGFKAITYGDKLIPHITTTTMAIKVGDLTGDGKNEIYLAQIAGRSKHASKTLKMQDQRKYCDGIKRDADRELCEKNMEIKDWYRSGNQFNPNYAEKCAELTGRYQAECKAMLIKDLAIQKDDASICILIPATQPVPRSFCDLHFLTPRRPTANEIEDSLQQILHQNVLLRWNGSAYEDQAEMRGLDIGGWSWDTKFEDFDNDGDQDVFIANGTWVPNENSPSNLYFENDGTGHFTENSGPAGLEDYLMTAGATSFDMDNDGDLDMLTHTVNGPLQLFRNNSQRQAIGFELRDFIGNRDGIGAKIMVTDETGRTQRREIQLGGGFMSFDAPRAYFGLGDATTVRQARILWVDGAETVIQGPLLPGALYTVTRN</sequence>
<dbReference type="EMBL" id="JADMKU010000007">
    <property type="protein sequence ID" value="MBR9651488.1"/>
    <property type="molecule type" value="Genomic_DNA"/>
</dbReference>
<evidence type="ECO:0000259" key="2">
    <source>
        <dbReference type="Pfam" id="PF07593"/>
    </source>
</evidence>
<reference evidence="3 4" key="1">
    <citation type="journal article" date="2021" name="Arch. Microbiol.">
        <title>Thalassobius aquimarinus sp. nov., isolated from the Sea of Japan seashore.</title>
        <authorList>
            <person name="Kurilenko V.V."/>
            <person name="Romanenko L.A."/>
            <person name="Chernysheva N.Y."/>
            <person name="Velansky P.V."/>
            <person name="Tekutyeva L.A."/>
            <person name="Isaeva M.P."/>
            <person name="Mikhailov V.V."/>
        </authorList>
    </citation>
    <scope>NUCLEOTIDE SEQUENCE [LARGE SCALE GENOMIC DNA]</scope>
    <source>
        <strain evidence="3 4">KMM 8518</strain>
    </source>
</reference>
<dbReference type="Proteomes" id="UP001195941">
    <property type="component" value="Unassembled WGS sequence"/>
</dbReference>
<dbReference type="PANTHER" id="PTHR16026">
    <property type="entry name" value="CARTILAGE ACIDIC PROTEIN 1"/>
    <property type="match status" value="1"/>
</dbReference>
<keyword evidence="1" id="KW-0732">Signal</keyword>
<feature type="domain" description="ASPIC/UnbV" evidence="2">
    <location>
        <begin position="611"/>
        <end position="671"/>
    </location>
</feature>
<dbReference type="Pfam" id="PF13517">
    <property type="entry name" value="FG-GAP_3"/>
    <property type="match status" value="3"/>
</dbReference>
<evidence type="ECO:0000256" key="1">
    <source>
        <dbReference type="ARBA" id="ARBA00022729"/>
    </source>
</evidence>
<evidence type="ECO:0000313" key="3">
    <source>
        <dbReference type="EMBL" id="MBR9651488.1"/>
    </source>
</evidence>
<evidence type="ECO:0000313" key="4">
    <source>
        <dbReference type="Proteomes" id="UP001195941"/>
    </source>
</evidence>
<name>A0ABS5HRD9_9RHOB</name>
<organism evidence="3 4">
    <name type="scientific">Thalassovita aquimarina</name>
    <dbReference type="NCBI Taxonomy" id="2785917"/>
    <lineage>
        <taxon>Bacteria</taxon>
        <taxon>Pseudomonadati</taxon>
        <taxon>Pseudomonadota</taxon>
        <taxon>Alphaproteobacteria</taxon>
        <taxon>Rhodobacterales</taxon>
        <taxon>Roseobacteraceae</taxon>
        <taxon>Thalassovita</taxon>
    </lineage>
</organism>
<dbReference type="Gene3D" id="2.130.10.130">
    <property type="entry name" value="Integrin alpha, N-terminal"/>
    <property type="match status" value="2"/>
</dbReference>
<dbReference type="InterPro" id="IPR028994">
    <property type="entry name" value="Integrin_alpha_N"/>
</dbReference>
<gene>
    <name evidence="3" type="ORF">IT775_10175</name>
</gene>
<accession>A0ABS5HRD9</accession>
<dbReference type="SUPFAM" id="SSF69318">
    <property type="entry name" value="Integrin alpha N-terminal domain"/>
    <property type="match status" value="2"/>
</dbReference>
<dbReference type="InterPro" id="IPR011519">
    <property type="entry name" value="UnbV_ASPIC"/>
</dbReference>